<sequence>LGPRSINQPRIRTDSPNIVRPSGSTTTMQRCTTSDLTFSQCRFPHCKFRRPSLTGVRVHEQRSHKAFFDRLQAEVIRNQTSKKKPRWTEEEKNLLALAQANLIIEEETNIIDDLVSKFTYRTKDALKSQIRKPEHKTRVSEFTLAIQAHIDNIMLPAPVPIATDPLQVSCNFKDRAKDYIDTLEPITSTKFYLDELEALCDNICIWPTRLLITTVESYIRKLFKTTSTLKPAQKLHNPSNRNLPKRQLRRMEYGKTQKLWKKNPCRAIKTIIDDKDCKSPPEREAMTQYWKTTFSSKKRTCPQYEPRESTKTQLWEPVTIEELHCCHLEMTTSPGPDGITVRQLYLVPEQLLVRILNLLMACGKMPDSFLESKTTLIPKKPNSTEPGDFRPITVQSVLVRQLNKILAARVAQHIPLDERQRGFRPVDGVAHNIFELDMILRCHRSEFRDLRLASLDIAKAFDSITHNTIEDTMEVRGFPKPMINYIMACYRRSKTRFTFNGWISDTVKPTCGVKQGDPLSPILFNLVMDRMIRKLPKEVGVNVGSKHYNGLTFADDLLLFATTPEGLQSSIDIVHLFLLECGLLINKQKSFVLTVKAYPKLKKTAVIVTEKYMLDRHILPAIDREKLFHYLGVPFTAEGRCRDDTIAHLKRKIDVLTKAPLKPQQRLFALRVVILPSCYHILTLGGSNLSLLKKIDLMVRAAGRKWCCLPKDTPNAYFHASSRDGGLGLPSMRWLIPLHRYLRLLRYEGRNPEDTNVYLTTEINRAKIRLSDNGSNIDCQAKLWQFWADRLYKSVDGSALIESSKVPQQHRWATGGSRFLTGRDFINSIKLRINTLPTLSRTLRGREGNRMCRGGCYNVETLHHVLQVCHRTNGTRVKRHNAIRQYIARGAAVKFDTVEREPRIKSASGAVNIPDLVACNSDEVVVIDTQIVWDQANLDEAHQAKAEKYAHLSDILKHKYSRDRVKFTSVTLSFRGLWSKQSLKELTDLGIVNSKDIQIISTRAIIGGIASFRMFNSTTSVNSVNSFLEIALG</sequence>
<dbReference type="PROSITE" id="PS50878">
    <property type="entry name" value="RT_POL"/>
    <property type="match status" value="1"/>
</dbReference>
<evidence type="ECO:0000256" key="1">
    <source>
        <dbReference type="SAM" id="MobiDB-lite"/>
    </source>
</evidence>
<reference evidence="3" key="2">
    <citation type="journal article" date="1999" name="Mol. Biol. Evol.">
        <title>The domain structure and retrotransposition mechanism of R2 elements are conserved throughout arthropods.</title>
        <authorList>
            <person name="Burke W.D."/>
            <person name="Malik H.S."/>
            <person name="Jones J.P."/>
            <person name="Eickbush T.H."/>
        </authorList>
    </citation>
    <scope>NUCLEOTIDE SEQUENCE</scope>
</reference>
<protein>
    <submittedName>
        <fullName evidence="3">Reverse transcriptase</fullName>
    </submittedName>
</protein>
<dbReference type="SUPFAM" id="SSF56672">
    <property type="entry name" value="DNA/RNA polymerases"/>
    <property type="match status" value="1"/>
</dbReference>
<dbReference type="Pfam" id="PF00078">
    <property type="entry name" value="RVT_1"/>
    <property type="match status" value="1"/>
</dbReference>
<keyword evidence="3" id="KW-0808">Transferase</keyword>
<evidence type="ECO:0000259" key="2">
    <source>
        <dbReference type="PROSITE" id="PS50878"/>
    </source>
</evidence>
<dbReference type="EMBL" id="AF015819">
    <property type="protein sequence ID" value="AAC34906.1"/>
    <property type="molecule type" value="Genomic_DNA"/>
</dbReference>
<dbReference type="GO" id="GO:0003964">
    <property type="term" value="F:RNA-directed DNA polymerase activity"/>
    <property type="evidence" value="ECO:0007669"/>
    <property type="project" value="UniProtKB-KW"/>
</dbReference>
<reference evidence="3" key="1">
    <citation type="journal article" date="1998" name="Nature">
        <title>Are retrotransposons long-term hitchhikers?</title>
        <authorList>
            <person name="Burke W.D."/>
            <person name="Malik H.S."/>
            <person name="Lathe W.C. 3rd"/>
            <person name="Eickbush T.H."/>
        </authorList>
    </citation>
    <scope>NUCLEOTIDE SEQUENCE</scope>
</reference>
<organism evidence="3">
    <name type="scientific">Forficula auricularia</name>
    <name type="common">European earwig</name>
    <dbReference type="NCBI Taxonomy" id="13068"/>
    <lineage>
        <taxon>Eukaryota</taxon>
        <taxon>Metazoa</taxon>
        <taxon>Ecdysozoa</taxon>
        <taxon>Arthropoda</taxon>
        <taxon>Hexapoda</taxon>
        <taxon>Insecta</taxon>
        <taxon>Pterygota</taxon>
        <taxon>Neoptera</taxon>
        <taxon>Polyneoptera</taxon>
        <taxon>Dermaptera</taxon>
        <taxon>Neodermaptera</taxon>
        <taxon>Epidermaptera</taxon>
        <taxon>Forficuloidea</taxon>
        <taxon>Forficulidae</taxon>
        <taxon>Forficula</taxon>
    </lineage>
</organism>
<dbReference type="AlphaFoldDB" id="O44323"/>
<keyword evidence="3" id="KW-0548">Nucleotidyltransferase</keyword>
<feature type="non-terminal residue" evidence="3">
    <location>
        <position position="1"/>
    </location>
</feature>
<feature type="domain" description="Reverse transcriptase" evidence="2">
    <location>
        <begin position="358"/>
        <end position="635"/>
    </location>
</feature>
<dbReference type="CDD" id="cd01650">
    <property type="entry name" value="RT_nLTR_like"/>
    <property type="match status" value="1"/>
</dbReference>
<dbReference type="PIR" id="T31084">
    <property type="entry name" value="T31084"/>
</dbReference>
<feature type="region of interest" description="Disordered" evidence="1">
    <location>
        <begin position="1"/>
        <end position="26"/>
    </location>
</feature>
<dbReference type="InterPro" id="IPR043502">
    <property type="entry name" value="DNA/RNA_pol_sf"/>
</dbReference>
<evidence type="ECO:0000313" key="3">
    <source>
        <dbReference type="EMBL" id="AAC34906.1"/>
    </source>
</evidence>
<keyword evidence="3" id="KW-0695">RNA-directed DNA polymerase</keyword>
<dbReference type="PANTHER" id="PTHR19446">
    <property type="entry name" value="REVERSE TRANSCRIPTASES"/>
    <property type="match status" value="1"/>
</dbReference>
<proteinExistence type="predicted"/>
<dbReference type="InterPro" id="IPR000477">
    <property type="entry name" value="RT_dom"/>
</dbReference>
<accession>O44323</accession>
<name>O44323_FORAU</name>